<accession>A0A6J5LG49</accession>
<name>A0A6J5LG49_9CAUD</name>
<dbReference type="EMBL" id="LR796271">
    <property type="protein sequence ID" value="CAB4133085.1"/>
    <property type="molecule type" value="Genomic_DNA"/>
</dbReference>
<reference evidence="1" key="1">
    <citation type="submission" date="2020-04" db="EMBL/GenBank/DDBJ databases">
        <authorList>
            <person name="Chiriac C."/>
            <person name="Salcher M."/>
            <person name="Ghai R."/>
            <person name="Kavagutti S V."/>
        </authorList>
    </citation>
    <scope>NUCLEOTIDE SEQUENCE</scope>
</reference>
<proteinExistence type="predicted"/>
<organism evidence="1">
    <name type="scientific">uncultured Caudovirales phage</name>
    <dbReference type="NCBI Taxonomy" id="2100421"/>
    <lineage>
        <taxon>Viruses</taxon>
        <taxon>Duplodnaviria</taxon>
        <taxon>Heunggongvirae</taxon>
        <taxon>Uroviricota</taxon>
        <taxon>Caudoviricetes</taxon>
        <taxon>Peduoviridae</taxon>
        <taxon>Maltschvirus</taxon>
        <taxon>Maltschvirus maltsch</taxon>
    </lineage>
</organism>
<sequence length="62" mass="6925">MSESSSIVIAEQQINEILDFYKGSSAAPHLFEAYRVAGFQRDQFVGALIMRLCLQIECGVSR</sequence>
<protein>
    <submittedName>
        <fullName evidence="1">Uncharacterized protein</fullName>
    </submittedName>
</protein>
<evidence type="ECO:0000313" key="1">
    <source>
        <dbReference type="EMBL" id="CAB4133085.1"/>
    </source>
</evidence>
<gene>
    <name evidence="1" type="ORF">UFOVP140_31</name>
</gene>